<comment type="caution">
    <text evidence="5">The sequence shown here is derived from an EMBL/GenBank/DDBJ whole genome shotgun (WGS) entry which is preliminary data.</text>
</comment>
<dbReference type="InterPro" id="IPR023187">
    <property type="entry name" value="Tscrpt_reg_MarR-type_CS"/>
</dbReference>
<dbReference type="Proteomes" id="UP001202052">
    <property type="component" value="Unassembled WGS sequence"/>
</dbReference>
<dbReference type="InterPro" id="IPR036390">
    <property type="entry name" value="WH_DNA-bd_sf"/>
</dbReference>
<feature type="domain" description="HTH marR-type" evidence="4">
    <location>
        <begin position="7"/>
        <end position="138"/>
    </location>
</feature>
<evidence type="ECO:0000313" key="6">
    <source>
        <dbReference type="Proteomes" id="UP001202052"/>
    </source>
</evidence>
<proteinExistence type="predicted"/>
<evidence type="ECO:0000313" key="5">
    <source>
        <dbReference type="EMBL" id="MCL3994113.1"/>
    </source>
</evidence>
<dbReference type="Pfam" id="PF01047">
    <property type="entry name" value="MarR"/>
    <property type="match status" value="1"/>
</dbReference>
<organism evidence="5 6">
    <name type="scientific">Streptomyces lavenduligriseus</name>
    <dbReference type="NCBI Taxonomy" id="67315"/>
    <lineage>
        <taxon>Bacteria</taxon>
        <taxon>Bacillati</taxon>
        <taxon>Actinomycetota</taxon>
        <taxon>Actinomycetes</taxon>
        <taxon>Kitasatosporales</taxon>
        <taxon>Streptomycetaceae</taxon>
        <taxon>Streptomyces</taxon>
    </lineage>
</organism>
<accession>A0ABT0NRN3</accession>
<dbReference type="EMBL" id="JAMCCK010000015">
    <property type="protein sequence ID" value="MCL3994113.1"/>
    <property type="molecule type" value="Genomic_DNA"/>
</dbReference>
<dbReference type="InterPro" id="IPR000835">
    <property type="entry name" value="HTH_MarR-typ"/>
</dbReference>
<name>A0ABT0NRN3_9ACTN</name>
<dbReference type="PRINTS" id="PR00598">
    <property type="entry name" value="HTHMARR"/>
</dbReference>
<dbReference type="InterPro" id="IPR039422">
    <property type="entry name" value="MarR/SlyA-like"/>
</dbReference>
<dbReference type="PROSITE" id="PS50995">
    <property type="entry name" value="HTH_MARR_2"/>
    <property type="match status" value="1"/>
</dbReference>
<evidence type="ECO:0000256" key="3">
    <source>
        <dbReference type="ARBA" id="ARBA00023163"/>
    </source>
</evidence>
<gene>
    <name evidence="5" type="ORF">M4438_11360</name>
</gene>
<dbReference type="SUPFAM" id="SSF46785">
    <property type="entry name" value="Winged helix' DNA-binding domain"/>
    <property type="match status" value="1"/>
</dbReference>
<keyword evidence="1" id="KW-0805">Transcription regulation</keyword>
<dbReference type="SMART" id="SM00347">
    <property type="entry name" value="HTH_MARR"/>
    <property type="match status" value="1"/>
</dbReference>
<protein>
    <submittedName>
        <fullName evidence="5">MarR family transcriptional regulator</fullName>
    </submittedName>
</protein>
<dbReference type="PANTHER" id="PTHR33164">
    <property type="entry name" value="TRANSCRIPTIONAL REGULATOR, MARR FAMILY"/>
    <property type="match status" value="1"/>
</dbReference>
<evidence type="ECO:0000259" key="4">
    <source>
        <dbReference type="PROSITE" id="PS50995"/>
    </source>
</evidence>
<sequence length="144" mass="15841">MRPATEDHDLARALSVLHRQVALRYGAVAREAGLTLQQAELLCQLERSTPSFGELARLLGCDKTNVTGLVDRLERRGLVRRAPDPADRRVSRATLTDEGHEAGRRLREGFARVVAENCATLSASDRDTLARLGSAAARALEERR</sequence>
<reference evidence="5 6" key="1">
    <citation type="submission" date="2022-05" db="EMBL/GenBank/DDBJ databases">
        <title>Genome Resource of Streptomyces lavenduligriseus GA1-1, a Strain with Broad-Spectrum Antifungal Activity against Phytopathogenic Fungi.</title>
        <authorList>
            <person name="Qi D."/>
        </authorList>
    </citation>
    <scope>NUCLEOTIDE SEQUENCE [LARGE SCALE GENOMIC DNA]</scope>
    <source>
        <strain evidence="5 6">GA1-1</strain>
    </source>
</reference>
<dbReference type="PANTHER" id="PTHR33164:SF99">
    <property type="entry name" value="MARR FAMILY REGULATORY PROTEIN"/>
    <property type="match status" value="1"/>
</dbReference>
<keyword evidence="3" id="KW-0804">Transcription</keyword>
<dbReference type="PROSITE" id="PS01117">
    <property type="entry name" value="HTH_MARR_1"/>
    <property type="match status" value="1"/>
</dbReference>
<dbReference type="Gene3D" id="1.10.10.10">
    <property type="entry name" value="Winged helix-like DNA-binding domain superfamily/Winged helix DNA-binding domain"/>
    <property type="match status" value="1"/>
</dbReference>
<evidence type="ECO:0000256" key="1">
    <source>
        <dbReference type="ARBA" id="ARBA00023015"/>
    </source>
</evidence>
<dbReference type="RefSeq" id="WP_249458923.1">
    <property type="nucleotide sequence ID" value="NZ_JAMCCK010000015.1"/>
</dbReference>
<evidence type="ECO:0000256" key="2">
    <source>
        <dbReference type="ARBA" id="ARBA00023125"/>
    </source>
</evidence>
<keyword evidence="6" id="KW-1185">Reference proteome</keyword>
<keyword evidence="2" id="KW-0238">DNA-binding</keyword>
<dbReference type="InterPro" id="IPR036388">
    <property type="entry name" value="WH-like_DNA-bd_sf"/>
</dbReference>